<accession>A0A413II43</accession>
<sequence>MRTNTYLFIICLLLPICQSCIKELHDLPPRPEITVKLNGIIQDTIIIAPGEDVNIEVECNAQKGILQEVTIKDKVSTNLPGFPLTQDSSLLQNKSSYSYRFNANDYMADGGQAYQTYNFQVICQDNNNPKQLRSKTISILVAEELKSYTITLGAQDNKEHGGFLNVSTGKSYTLEEVRQMNMKELLEISLCYFWGEEGVVPIYEQNQRFIPLVGTYYYTTSWYSYLSQAEYTEIFKPYSIPLIEQIPVDENSKMSIQFPYLLKAISGSPFEDYNLTTDLLKYAQTSSTTLEVPVVYGIYIFTECRYTNWPEDQSTQQKRPHVIRINSLVPGPQGSITLDIKASTDFNY</sequence>
<dbReference type="EMBL" id="QSCR01000054">
    <property type="protein sequence ID" value="RGY11440.1"/>
    <property type="molecule type" value="Genomic_DNA"/>
</dbReference>
<name>A0A413II43_9BACT</name>
<dbReference type="RefSeq" id="WP_117722637.1">
    <property type="nucleotide sequence ID" value="NZ_CAUEFF010000088.1"/>
</dbReference>
<evidence type="ECO:0000313" key="2">
    <source>
        <dbReference type="Proteomes" id="UP000286063"/>
    </source>
</evidence>
<reference evidence="1 2" key="1">
    <citation type="submission" date="2018-08" db="EMBL/GenBank/DDBJ databases">
        <title>A genome reference for cultivated species of the human gut microbiota.</title>
        <authorList>
            <person name="Zou Y."/>
            <person name="Xue W."/>
            <person name="Luo G."/>
        </authorList>
    </citation>
    <scope>NUCLEOTIDE SEQUENCE [LARGE SCALE GENOMIC DNA]</scope>
    <source>
        <strain evidence="1 2">OF02-7</strain>
    </source>
</reference>
<dbReference type="AlphaFoldDB" id="A0A413II43"/>
<evidence type="ECO:0000313" key="1">
    <source>
        <dbReference type="EMBL" id="RGY11440.1"/>
    </source>
</evidence>
<gene>
    <name evidence="1" type="ORF">DXA50_19275</name>
</gene>
<protein>
    <submittedName>
        <fullName evidence="1">Uncharacterized protein</fullName>
    </submittedName>
</protein>
<comment type="caution">
    <text evidence="1">The sequence shown here is derived from an EMBL/GenBank/DDBJ whole genome shotgun (WGS) entry which is preliminary data.</text>
</comment>
<dbReference type="OrthoDB" id="1094852at2"/>
<dbReference type="Proteomes" id="UP000286063">
    <property type="component" value="Unassembled WGS sequence"/>
</dbReference>
<organism evidence="1 2">
    <name type="scientific">Butyricimonas virosa</name>
    <dbReference type="NCBI Taxonomy" id="544645"/>
    <lineage>
        <taxon>Bacteria</taxon>
        <taxon>Pseudomonadati</taxon>
        <taxon>Bacteroidota</taxon>
        <taxon>Bacteroidia</taxon>
        <taxon>Bacteroidales</taxon>
        <taxon>Odoribacteraceae</taxon>
        <taxon>Butyricimonas</taxon>
    </lineage>
</organism>
<proteinExistence type="predicted"/>